<evidence type="ECO:0000256" key="2">
    <source>
        <dbReference type="ARBA" id="ARBA00023002"/>
    </source>
</evidence>
<organism evidence="4">
    <name type="scientific">freshwater metagenome</name>
    <dbReference type="NCBI Taxonomy" id="449393"/>
    <lineage>
        <taxon>unclassified sequences</taxon>
        <taxon>metagenomes</taxon>
        <taxon>ecological metagenomes</taxon>
    </lineage>
</organism>
<dbReference type="PROSITE" id="PS00687">
    <property type="entry name" value="ALDEHYDE_DEHYDR_GLU"/>
    <property type="match status" value="1"/>
</dbReference>
<dbReference type="EMBL" id="CAEZTU010000006">
    <property type="protein sequence ID" value="CAB4571075.1"/>
    <property type="molecule type" value="Genomic_DNA"/>
</dbReference>
<reference evidence="4" key="1">
    <citation type="submission" date="2020-05" db="EMBL/GenBank/DDBJ databases">
        <authorList>
            <person name="Chiriac C."/>
            <person name="Salcher M."/>
            <person name="Ghai R."/>
            <person name="Kavagutti S V."/>
        </authorList>
    </citation>
    <scope>NUCLEOTIDE SEQUENCE</scope>
</reference>
<dbReference type="GO" id="GO:0016620">
    <property type="term" value="F:oxidoreductase activity, acting on the aldehyde or oxo group of donors, NAD or NADP as acceptor"/>
    <property type="evidence" value="ECO:0007669"/>
    <property type="project" value="InterPro"/>
</dbReference>
<dbReference type="NCBIfam" id="NF010000">
    <property type="entry name" value="PRK13473.1"/>
    <property type="match status" value="1"/>
</dbReference>
<evidence type="ECO:0000256" key="1">
    <source>
        <dbReference type="ARBA" id="ARBA00009986"/>
    </source>
</evidence>
<dbReference type="SUPFAM" id="SSF53720">
    <property type="entry name" value="ALDH-like"/>
    <property type="match status" value="1"/>
</dbReference>
<keyword evidence="2" id="KW-0560">Oxidoreductase</keyword>
<proteinExistence type="inferred from homology"/>
<gene>
    <name evidence="4" type="ORF">UFOPK1740_00239</name>
</gene>
<dbReference type="InterPro" id="IPR016161">
    <property type="entry name" value="Ald_DH/histidinol_DH"/>
</dbReference>
<dbReference type="PANTHER" id="PTHR11699">
    <property type="entry name" value="ALDEHYDE DEHYDROGENASE-RELATED"/>
    <property type="match status" value="1"/>
</dbReference>
<comment type="similarity">
    <text evidence="1">Belongs to the aldehyde dehydrogenase family.</text>
</comment>
<dbReference type="InterPro" id="IPR029510">
    <property type="entry name" value="Ald_DH_CS_GLU"/>
</dbReference>
<evidence type="ECO:0000259" key="3">
    <source>
        <dbReference type="Pfam" id="PF00171"/>
    </source>
</evidence>
<dbReference type="FunFam" id="3.40.605.10:FF:000007">
    <property type="entry name" value="NAD/NADP-dependent betaine aldehyde dehydrogenase"/>
    <property type="match status" value="1"/>
</dbReference>
<dbReference type="Gene3D" id="3.40.605.10">
    <property type="entry name" value="Aldehyde Dehydrogenase, Chain A, domain 1"/>
    <property type="match status" value="1"/>
</dbReference>
<dbReference type="InterPro" id="IPR016163">
    <property type="entry name" value="Ald_DH_C"/>
</dbReference>
<protein>
    <submittedName>
        <fullName evidence="4">Unannotated protein</fullName>
    </submittedName>
</protein>
<sequence length="468" mass="50502">MTRAIINPATGEVIKEIADSTTQQVDIAIGNATKAFPIWSSFTPSERTKHLLDFADLLEKHADEISELEVSETGKPWSTMRDGEFPFGLDNLRFFAGAARSLDGTGAGSFNKGYTSLLVKKPVGVIGSIAPWNFPFIMAIWKIGPAMAAGNTVVIKPAPQTPSSTLKIVELAKQIFPSGALEVVLGDADVAQQLVKDPRISMISITGSSDSGKKVMQEASQSVKRVHLELGGKAPVLVRQDADLTQVAQAISLACTYNSGQDCTAATRIYAHHTVVKELENLMKQKMESIKVGNPKDKNTDIGPLISEKHRNLVNEKVQNAIKDGATLVTGGKNIEGKGFYYAPTLLTDVKQNNSIIHTEVFGPVITITAVKDDEEAIALANDSEYGLASSIWTKDVGKALEISKRIQAGVTWINDHLPIVSEAPHGGVKGSGFGKDMSQESVLEYTTTHHIMIKHGPHEIKEGFRPV</sequence>
<dbReference type="FunFam" id="3.40.309.10:FF:000009">
    <property type="entry name" value="Aldehyde dehydrogenase A"/>
    <property type="match status" value="1"/>
</dbReference>
<dbReference type="AlphaFoldDB" id="A0A6J6E735"/>
<dbReference type="Pfam" id="PF00171">
    <property type="entry name" value="Aldedh"/>
    <property type="match status" value="1"/>
</dbReference>
<dbReference type="Gene3D" id="3.40.309.10">
    <property type="entry name" value="Aldehyde Dehydrogenase, Chain A, domain 2"/>
    <property type="match status" value="1"/>
</dbReference>
<name>A0A6J6E735_9ZZZZ</name>
<feature type="domain" description="Aldehyde dehydrogenase" evidence="3">
    <location>
        <begin position="4"/>
        <end position="451"/>
    </location>
</feature>
<dbReference type="InterPro" id="IPR016162">
    <property type="entry name" value="Ald_DH_N"/>
</dbReference>
<dbReference type="InterPro" id="IPR015590">
    <property type="entry name" value="Aldehyde_DH_dom"/>
</dbReference>
<evidence type="ECO:0000313" key="4">
    <source>
        <dbReference type="EMBL" id="CAB4571075.1"/>
    </source>
</evidence>
<accession>A0A6J6E735</accession>